<evidence type="ECO:0000259" key="1">
    <source>
        <dbReference type="Pfam" id="PF01464"/>
    </source>
</evidence>
<dbReference type="EMBL" id="FOUB01000003">
    <property type="protein sequence ID" value="SFL74416.1"/>
    <property type="molecule type" value="Genomic_DNA"/>
</dbReference>
<dbReference type="InterPro" id="IPR008258">
    <property type="entry name" value="Transglycosylase_SLT_dom_1"/>
</dbReference>
<evidence type="ECO:0000313" key="3">
    <source>
        <dbReference type="Proteomes" id="UP000183287"/>
    </source>
</evidence>
<dbReference type="OrthoDB" id="5289483at2"/>
<sequence>MKNPYWRNLLRILILLVMVFVTRANASEVSVPLKLDYQFLRRILQEQIYTDQNNTAQVLEEQKDCSKLVLSNPQIGPDAGRIRIISAVEARFGSRIANQCWHVPAWQGFIEVFLVPSIVPEKPVIEFRVVDSNLLNREGDKPLITGMVWDWVTQHVHSRLATFKVDLVVPLQEIQALIPLMLATRGSDTAQRTLESVRFSDLEVAETGIRLSLQLNLPEVVKQPMLLTPEPALTVEEALRWEAAWQRWDAFLTFVIKQMAKDTEQVDLRRALLEILLDGRYDLTESLVDWKEGTPDPVRGLFLKSWERLSPILQQMEITLPGTAAIRYLSFITAADALKAMDQVGEKIGYEISADGLRRLARMLAPELEEDPLVYRFEVDPELRRLFGFGLPLPVTEQTPDIDNGSWFFFAPAWAAATPDRALIKKLNRWVPDAAEVEAYLPLVADLLDYTAEATIMNKDLQGEYHDFFRRLSLATAWQESCWRQFVKKSGRLEPLMSRAGALGIMQVNPKVWRGFYEIPALRNDISYNALAGNEILHHYHTDYVLIKVKYKETNSIDHLARLTYVAYNGGPAHFERYRKRSASKGINQVASAFWKKYQDLTASGPLAVARCYEQS</sequence>
<evidence type="ECO:0000313" key="2">
    <source>
        <dbReference type="EMBL" id="SFL74416.1"/>
    </source>
</evidence>
<name>A0A1I4K7G3_9PROT</name>
<dbReference type="Gene3D" id="1.10.530.10">
    <property type="match status" value="1"/>
</dbReference>
<reference evidence="3" key="1">
    <citation type="submission" date="2016-10" db="EMBL/GenBank/DDBJ databases">
        <authorList>
            <person name="Varghese N."/>
            <person name="Submissions S."/>
        </authorList>
    </citation>
    <scope>NUCLEOTIDE SEQUENCE [LARGE SCALE GENOMIC DNA]</scope>
    <source>
        <strain evidence="3">Nm44</strain>
    </source>
</reference>
<keyword evidence="3" id="KW-1185">Reference proteome</keyword>
<dbReference type="SUPFAM" id="SSF53955">
    <property type="entry name" value="Lysozyme-like"/>
    <property type="match status" value="1"/>
</dbReference>
<dbReference type="AlphaFoldDB" id="A0A1I4K7G3"/>
<gene>
    <name evidence="2" type="ORF">SAMN05421863_1003139</name>
</gene>
<dbReference type="InterPro" id="IPR023346">
    <property type="entry name" value="Lysozyme-like_dom_sf"/>
</dbReference>
<accession>A0A1I4K7G3</accession>
<proteinExistence type="predicted"/>
<organism evidence="2 3">
    <name type="scientific">Nitrosomonas communis</name>
    <dbReference type="NCBI Taxonomy" id="44574"/>
    <lineage>
        <taxon>Bacteria</taxon>
        <taxon>Pseudomonadati</taxon>
        <taxon>Pseudomonadota</taxon>
        <taxon>Betaproteobacteria</taxon>
        <taxon>Nitrosomonadales</taxon>
        <taxon>Nitrosomonadaceae</taxon>
        <taxon>Nitrosomonas</taxon>
    </lineage>
</organism>
<protein>
    <submittedName>
        <fullName evidence="2">Transglycosylase SLT domain-containing protein</fullName>
    </submittedName>
</protein>
<dbReference type="CDD" id="cd00254">
    <property type="entry name" value="LT-like"/>
    <property type="match status" value="1"/>
</dbReference>
<dbReference type="Proteomes" id="UP000183287">
    <property type="component" value="Unassembled WGS sequence"/>
</dbReference>
<dbReference type="Pfam" id="PF01464">
    <property type="entry name" value="SLT"/>
    <property type="match status" value="1"/>
</dbReference>
<dbReference type="RefSeq" id="WP_074903338.1">
    <property type="nucleotide sequence ID" value="NZ_FOUB01000003.1"/>
</dbReference>
<feature type="domain" description="Transglycosylase SLT" evidence="1">
    <location>
        <begin position="473"/>
        <end position="589"/>
    </location>
</feature>